<keyword evidence="4" id="KW-1185">Reference proteome</keyword>
<proteinExistence type="predicted"/>
<dbReference type="KEGG" id="dgo:DGo_CA1033"/>
<evidence type="ECO:0000256" key="2">
    <source>
        <dbReference type="SAM" id="Phobius"/>
    </source>
</evidence>
<dbReference type="OrthoDB" id="74300at2"/>
<feature type="compositionally biased region" description="Low complexity" evidence="1">
    <location>
        <begin position="423"/>
        <end position="436"/>
    </location>
</feature>
<dbReference type="PATRIC" id="fig|745776.4.peg.1060"/>
<dbReference type="eggNOG" id="COG0515">
    <property type="taxonomic scope" value="Bacteria"/>
</dbReference>
<evidence type="ECO:0000256" key="1">
    <source>
        <dbReference type="SAM" id="MobiDB-lite"/>
    </source>
</evidence>
<evidence type="ECO:0008006" key="5">
    <source>
        <dbReference type="Google" id="ProtNLM"/>
    </source>
</evidence>
<gene>
    <name evidence="3" type="ordered locus">DGo_CA1033</name>
</gene>
<dbReference type="RefSeq" id="WP_014684443.1">
    <property type="nucleotide sequence ID" value="NC_017790.1"/>
</dbReference>
<keyword evidence="2" id="KW-1133">Transmembrane helix</keyword>
<dbReference type="Proteomes" id="UP000007575">
    <property type="component" value="Chromosome"/>
</dbReference>
<feature type="compositionally biased region" description="Basic and acidic residues" evidence="1">
    <location>
        <begin position="291"/>
        <end position="300"/>
    </location>
</feature>
<dbReference type="HOGENOM" id="CLU_035487_0_0_0"/>
<feature type="region of interest" description="Disordered" evidence="1">
    <location>
        <begin position="215"/>
        <end position="443"/>
    </location>
</feature>
<dbReference type="AlphaFoldDB" id="H8GZB2"/>
<dbReference type="STRING" id="745776.DGo_CA1033"/>
<accession>H8GZB2</accession>
<feature type="compositionally biased region" description="Low complexity" evidence="1">
    <location>
        <begin position="262"/>
        <end position="275"/>
    </location>
</feature>
<name>H8GZB2_DEIGI</name>
<organism evidence="3 4">
    <name type="scientific">Deinococcus gobiensis (strain DSM 21396 / JCM 16679 / CGMCC 1.7299 / I-0)</name>
    <dbReference type="NCBI Taxonomy" id="745776"/>
    <lineage>
        <taxon>Bacteria</taxon>
        <taxon>Thermotogati</taxon>
        <taxon>Deinococcota</taxon>
        <taxon>Deinococci</taxon>
        <taxon>Deinococcales</taxon>
        <taxon>Deinococcaceae</taxon>
        <taxon>Deinococcus</taxon>
    </lineage>
</organism>
<evidence type="ECO:0000313" key="3">
    <source>
        <dbReference type="EMBL" id="AFD24960.1"/>
    </source>
</evidence>
<dbReference type="EMBL" id="CP002191">
    <property type="protein sequence ID" value="AFD24960.1"/>
    <property type="molecule type" value="Genomic_DNA"/>
</dbReference>
<feature type="compositionally biased region" description="Basic and acidic residues" evidence="1">
    <location>
        <begin position="385"/>
        <end position="409"/>
    </location>
</feature>
<protein>
    <recommendedName>
        <fullName evidence="5">PEGA domain-containing protein</fullName>
    </recommendedName>
</protein>
<feature type="compositionally biased region" description="Low complexity" evidence="1">
    <location>
        <begin position="334"/>
        <end position="345"/>
    </location>
</feature>
<sequence>MKSIGPYVMARASSGDGAAPVPPGGAARPLWATDRLTGIPVLLQPLGAPLDALPALPDHPALLPPSDLLSLPGEGEFLVTELPLQAVPASDARLAARGALQALDALHRRGQTHGQVSAAHLWSVDGQVRLSGAGLPTTATSADDLRDLAHALGDLGGLPAGLEVLRAAPDSLSAGEALRRLSWGASGAAVPAHAPESPAAPVAVAPSVVVPPAVVPGPADREEASPQPIPAGSAPALPQVFDLGPAAQPVLPPPAGPREETAAPVPAQSVSAPPAKRGPKRGAGAQARQRLRADAARAERQLAAGKQAAATEVVGSVPQASAPDTPDLTGDGVAAPSPAAATPLPQDLTPQERRRRMRVAAEAEAEARAAAPPLTPPARPASAPEPERLTSAPRRELRPMRLRWSEGRGAETGGWQRRRAEADPGPAEAGPANPGSPGTGLGRPDLGAALTRWRWPVLAALLLVLLLGAVWAWGQGRGPQAGAGADCCTVRFELSGAAPASGVRLTLAQAPAGAGVRSGASLGTVPGTVRLPSAGTYRVRVAAEGFTPETVSVTVPVSAPVRIELGR</sequence>
<evidence type="ECO:0000313" key="4">
    <source>
        <dbReference type="Proteomes" id="UP000007575"/>
    </source>
</evidence>
<keyword evidence="2" id="KW-0812">Transmembrane</keyword>
<reference evidence="3 4" key="1">
    <citation type="journal article" date="2012" name="PLoS ONE">
        <title>Genome sequence and transcriptome analysis of the radioresistant bacterium Deinococcus gobiensis: insights into the extreme environmental adaptations.</title>
        <authorList>
            <person name="Yuan M."/>
            <person name="Chen M."/>
            <person name="Zhang W."/>
            <person name="Lu W."/>
            <person name="Wang J."/>
            <person name="Yang M."/>
            <person name="Zhao P."/>
            <person name="Tang R."/>
            <person name="Li X."/>
            <person name="Hao Y."/>
            <person name="Zhou Z."/>
            <person name="Zhan Y."/>
            <person name="Yu H."/>
            <person name="Teng C."/>
            <person name="Yan Y."/>
            <person name="Ping S."/>
            <person name="Wang Y."/>
            <person name="Lin M."/>
        </authorList>
    </citation>
    <scope>NUCLEOTIDE SEQUENCE [LARGE SCALE GENOMIC DNA]</scope>
    <source>
        <strain evidence="3 4">I-0</strain>
    </source>
</reference>
<keyword evidence="2" id="KW-0472">Membrane</keyword>
<feature type="transmembrane region" description="Helical" evidence="2">
    <location>
        <begin position="453"/>
        <end position="473"/>
    </location>
</feature>